<dbReference type="Proteomes" id="UP000019763">
    <property type="component" value="Unassembled WGS sequence"/>
</dbReference>
<dbReference type="GeneID" id="22915304"/>
<proteinExistence type="predicted"/>
<dbReference type="VEuPathDB" id="CryptoDB:GNI_152560"/>
<protein>
    <submittedName>
        <fullName evidence="2">Uncharacterized protein</fullName>
    </submittedName>
</protein>
<sequence length="993" mass="111366">MLYAITFHLGRIIVKLWRSRTVIVDRSSSPRVTRKRTGFDVLEWRRIRKTEKNRRPACSGFFDRDGSEEKDYDGRVGGRVGRSINEFHRLLSAVTNHSDGVSREERVQDWTLNGAPISFIYQRPCAPMAADPTAAAMLRHILDIDPDWDLGWGGGGTGDMSDSTCSWESARSWESSGCETHNQQCGYAHNGREARDECQVYDAGYDGEHRDEYVGERRDEYVEECRDEYVGECRDEYGDGEYRDEYVDECRDEYSDGLRRRCECGAASCESGSDTGSDSGSERTPRVWRPAFVLDVRQEDTGRLVFRPTLASSSSFPAESVSRGVCRGQRAWRVGLYEKWAAMAAEELPELDGTAMAPLSPAGVRVRDASHWNAWPVARGLATENALVSALGDRSGDVLSMLPGYRVSYAGPLIGGGCARFESTPTDIVLNAVLTTGHRSGTHTFELFNQLIADLYARHLSAQTAQLLYNRAAEACTAITRLARHTDSADLALRTYGKQIRSTLQFRELQRSSTQQGRDRDRDRRLAQLNQVLCSPLSFATPYGNPYFAVDPPPREPGATNLNEEHLHGVYPSGPYPYAPYPYGPYPYTPYPYGPYPDAPYPYEARVFPSGHPPSGAYPYGPEGEAEGCERLYYAIPVRRWRPSDVFRMLECFENPRRIFLPPVAKDLKGERALYLRRPGQPRNRNMELGMPQIPYCPHVVVPPETGEVFLPAVECWNDWLESVDYAQRLVDLALEDDRCRPTCGCGRLCQAFTPEARCYQLCKRLYKTLELTYLQFLGNLVRIAHWSLHLKQFAESRSTDRPAVSAKTRSAGAPSAETSTSGTRSGDWPLSAALSHERRCGLVWHTCLYSFECSKAQFERLALETVPALLPHELVRHHKNAAAALEELRPGALPRCSQRLAAFGLSADDPATCRQELEHLAHEFAVRTLRRADVYGSAFLTLPSSRRQKPEAGGHVFVPSSLAVEEASRVGVALAFKETHLRERARRGPNPP</sequence>
<feature type="region of interest" description="Disordered" evidence="1">
    <location>
        <begin position="802"/>
        <end position="828"/>
    </location>
</feature>
<accession>A0A023AZG2</accession>
<evidence type="ECO:0000313" key="3">
    <source>
        <dbReference type="Proteomes" id="UP000019763"/>
    </source>
</evidence>
<dbReference type="RefSeq" id="XP_011132811.1">
    <property type="nucleotide sequence ID" value="XM_011134509.1"/>
</dbReference>
<evidence type="ECO:0000313" key="2">
    <source>
        <dbReference type="EMBL" id="EZG44084.1"/>
    </source>
</evidence>
<feature type="non-terminal residue" evidence="2">
    <location>
        <position position="993"/>
    </location>
</feature>
<dbReference type="AlphaFoldDB" id="A0A023AZG2"/>
<reference evidence="2" key="1">
    <citation type="submission" date="2013-12" db="EMBL/GenBank/DDBJ databases">
        <authorList>
            <person name="Omoto C.K."/>
            <person name="Sibley D."/>
            <person name="Venepally P."/>
            <person name="Hadjithomas M."/>
            <person name="Karamycheva S."/>
            <person name="Brunk B."/>
            <person name="Roos D."/>
            <person name="Caler E."/>
            <person name="Lorenzi H."/>
        </authorList>
    </citation>
    <scope>NUCLEOTIDE SEQUENCE</scope>
</reference>
<keyword evidence="3" id="KW-1185">Reference proteome</keyword>
<organism evidence="2 3">
    <name type="scientific">Gregarina niphandrodes</name>
    <name type="common">Septate eugregarine</name>
    <dbReference type="NCBI Taxonomy" id="110365"/>
    <lineage>
        <taxon>Eukaryota</taxon>
        <taxon>Sar</taxon>
        <taxon>Alveolata</taxon>
        <taxon>Apicomplexa</taxon>
        <taxon>Conoidasida</taxon>
        <taxon>Gregarinasina</taxon>
        <taxon>Eugregarinorida</taxon>
        <taxon>Gregarinidae</taxon>
        <taxon>Gregarina</taxon>
    </lineage>
</organism>
<name>A0A023AZG2_GRENI</name>
<evidence type="ECO:0000256" key="1">
    <source>
        <dbReference type="SAM" id="MobiDB-lite"/>
    </source>
</evidence>
<comment type="caution">
    <text evidence="2">The sequence shown here is derived from an EMBL/GenBank/DDBJ whole genome shotgun (WGS) entry which is preliminary data.</text>
</comment>
<dbReference type="EMBL" id="AFNH02001137">
    <property type="protein sequence ID" value="EZG44084.1"/>
    <property type="molecule type" value="Genomic_DNA"/>
</dbReference>
<gene>
    <name evidence="2" type="ORF">GNI_152560</name>
</gene>